<accession>A0A9P6W942</accession>
<evidence type="ECO:0000256" key="3">
    <source>
        <dbReference type="ARBA" id="ARBA00022989"/>
    </source>
</evidence>
<dbReference type="AlphaFoldDB" id="A0A9P6W942"/>
<dbReference type="PANTHER" id="PTHR31465">
    <property type="entry name" value="PROTEIN RTA1-RELATED"/>
    <property type="match status" value="1"/>
</dbReference>
<feature type="transmembrane region" description="Helical" evidence="6">
    <location>
        <begin position="32"/>
        <end position="54"/>
    </location>
</feature>
<keyword evidence="4 6" id="KW-0472">Membrane</keyword>
<evidence type="ECO:0000256" key="2">
    <source>
        <dbReference type="ARBA" id="ARBA00022692"/>
    </source>
</evidence>
<proteinExistence type="predicted"/>
<protein>
    <recommendedName>
        <fullName evidence="9">RTA1 like protein-domain-containing protein</fullName>
    </recommendedName>
</protein>
<name>A0A9P6W942_RHOMI</name>
<dbReference type="OrthoDB" id="3358017at2759"/>
<evidence type="ECO:0000313" key="8">
    <source>
        <dbReference type="Proteomes" id="UP000777482"/>
    </source>
</evidence>
<keyword evidence="2 6" id="KW-0812">Transmembrane</keyword>
<comment type="subcellular location">
    <subcellularLocation>
        <location evidence="1">Membrane</location>
        <topology evidence="1">Multi-pass membrane protein</topology>
    </subcellularLocation>
</comment>
<dbReference type="Proteomes" id="UP000777482">
    <property type="component" value="Unassembled WGS sequence"/>
</dbReference>
<evidence type="ECO:0000256" key="4">
    <source>
        <dbReference type="ARBA" id="ARBA00023136"/>
    </source>
</evidence>
<feature type="transmembrane region" description="Helical" evidence="6">
    <location>
        <begin position="139"/>
        <end position="160"/>
    </location>
</feature>
<keyword evidence="3 6" id="KW-1133">Transmembrane helix</keyword>
<feature type="transmembrane region" description="Helical" evidence="6">
    <location>
        <begin position="230"/>
        <end position="248"/>
    </location>
</feature>
<evidence type="ECO:0000256" key="1">
    <source>
        <dbReference type="ARBA" id="ARBA00004141"/>
    </source>
</evidence>
<dbReference type="InterPro" id="IPR007568">
    <property type="entry name" value="RTA1"/>
</dbReference>
<dbReference type="GO" id="GO:0016020">
    <property type="term" value="C:membrane"/>
    <property type="evidence" value="ECO:0007669"/>
    <property type="project" value="UniProtKB-SubCell"/>
</dbReference>
<feature type="transmembrane region" description="Helical" evidence="6">
    <location>
        <begin position="88"/>
        <end position="108"/>
    </location>
</feature>
<feature type="region of interest" description="Disordered" evidence="5">
    <location>
        <begin position="314"/>
        <end position="346"/>
    </location>
</feature>
<evidence type="ECO:0000256" key="6">
    <source>
        <dbReference type="SAM" id="Phobius"/>
    </source>
</evidence>
<evidence type="ECO:0000256" key="5">
    <source>
        <dbReference type="SAM" id="MobiDB-lite"/>
    </source>
</evidence>
<gene>
    <name evidence="7" type="ORF">C6P46_000050</name>
</gene>
<evidence type="ECO:0000313" key="7">
    <source>
        <dbReference type="EMBL" id="KAG0667517.1"/>
    </source>
</evidence>
<sequence length="346" mass="38532">MVGAGLVTADGNTNSAVTADGDRIVAGYLPEIWPAVIALLLYGCSAAIHWTAWWRSGRPRYMLVLTISMTTMTLGFIMRLVYRGGPSSLGLYIIMYMLLLLSPCAFLAMDYMILGRLAVAMGDEAANCLVLPAARIAKFFVWSDVVTFLVQAAGGGLSSGGTESMSKLGSRISIAGLAIQLASFVFFTVTLIIFGFRVYRRPAYSNVVSPFRKSDVGFWRRDVIVHDWRPLYWILLATTVGILVRSVFRLIEFSEGYYGYLAIHEGYFYLLDALPLWISMTMYCFFWPSRFITGARQTYSGAVGSNIGLQSRRSPFTPVSVQGSQDSQNSYDVEQADYKRYRPAKY</sequence>
<organism evidence="7 8">
    <name type="scientific">Rhodotorula mucilaginosa</name>
    <name type="common">Yeast</name>
    <name type="synonym">Rhodotorula rubra</name>
    <dbReference type="NCBI Taxonomy" id="5537"/>
    <lineage>
        <taxon>Eukaryota</taxon>
        <taxon>Fungi</taxon>
        <taxon>Dikarya</taxon>
        <taxon>Basidiomycota</taxon>
        <taxon>Pucciniomycotina</taxon>
        <taxon>Microbotryomycetes</taxon>
        <taxon>Sporidiobolales</taxon>
        <taxon>Sporidiobolaceae</taxon>
        <taxon>Rhodotorula</taxon>
    </lineage>
</organism>
<reference evidence="7 8" key="1">
    <citation type="submission" date="2020-11" db="EMBL/GenBank/DDBJ databases">
        <title>Kefir isolates.</title>
        <authorList>
            <person name="Marcisauskas S."/>
            <person name="Kim Y."/>
            <person name="Blasche S."/>
        </authorList>
    </citation>
    <scope>NUCLEOTIDE SEQUENCE [LARGE SCALE GENOMIC DNA]</scope>
    <source>
        <strain evidence="7 8">KR</strain>
    </source>
</reference>
<feature type="transmembrane region" description="Helical" evidence="6">
    <location>
        <begin position="172"/>
        <end position="196"/>
    </location>
</feature>
<keyword evidence="8" id="KW-1185">Reference proteome</keyword>
<feature type="compositionally biased region" description="Polar residues" evidence="5">
    <location>
        <begin position="314"/>
        <end position="332"/>
    </location>
</feature>
<dbReference type="Pfam" id="PF04479">
    <property type="entry name" value="RTA1"/>
    <property type="match status" value="1"/>
</dbReference>
<evidence type="ECO:0008006" key="9">
    <source>
        <dbReference type="Google" id="ProtNLM"/>
    </source>
</evidence>
<comment type="caution">
    <text evidence="7">The sequence shown here is derived from an EMBL/GenBank/DDBJ whole genome shotgun (WGS) entry which is preliminary data.</text>
</comment>
<dbReference type="PANTHER" id="PTHR31465:SF1">
    <property type="entry name" value="PROTEIN RTA1-RELATED"/>
    <property type="match status" value="1"/>
</dbReference>
<feature type="transmembrane region" description="Helical" evidence="6">
    <location>
        <begin position="61"/>
        <end position="82"/>
    </location>
</feature>
<dbReference type="EMBL" id="PUHQ01000001">
    <property type="protein sequence ID" value="KAG0667517.1"/>
    <property type="molecule type" value="Genomic_DNA"/>
</dbReference>
<feature type="transmembrane region" description="Helical" evidence="6">
    <location>
        <begin position="268"/>
        <end position="287"/>
    </location>
</feature>